<dbReference type="AlphaFoldDB" id="A0A1Y1HSN2"/>
<feature type="compositionally biased region" description="Polar residues" evidence="1">
    <location>
        <begin position="69"/>
        <end position="78"/>
    </location>
</feature>
<accession>A0A1Y1HSN2</accession>
<evidence type="ECO:0000313" key="3">
    <source>
        <dbReference type="EMBL" id="GAQ80822.1"/>
    </source>
</evidence>
<proteinExistence type="predicted"/>
<evidence type="ECO:0000256" key="2">
    <source>
        <dbReference type="SAM" id="SignalP"/>
    </source>
</evidence>
<feature type="region of interest" description="Disordered" evidence="1">
    <location>
        <begin position="30"/>
        <end position="79"/>
    </location>
</feature>
<dbReference type="Proteomes" id="UP000054558">
    <property type="component" value="Unassembled WGS sequence"/>
</dbReference>
<name>A0A1Y1HSN2_KLENI</name>
<sequence>MHKMAALSGRSACFTLLSMTLQLAATQFLSSGASSKPPNRTRSASAPSSERRSGLGTAVPPRDTPAWDPSSSPESPRQGTRFLCEEIRNCFAGLDRCASQNSGHLPSASWYCATLKLAPDGRDWVPASRDVMNNKVTNAIHAERQNRAAIPSDELRRLSIWSKGGLDSHYQDDKGLAVRTKSRITNRKRIVYFSSCGEGQIRLSFGVYPLFSLAQTSQAKMSPDSPFRAACPALFCAHEVAND</sequence>
<protein>
    <submittedName>
        <fullName evidence="3">Uncharacterized protein</fullName>
    </submittedName>
</protein>
<gene>
    <name evidence="3" type="ORF">KFL_000630250</name>
</gene>
<evidence type="ECO:0000256" key="1">
    <source>
        <dbReference type="SAM" id="MobiDB-lite"/>
    </source>
</evidence>
<feature type="signal peptide" evidence="2">
    <location>
        <begin position="1"/>
        <end position="35"/>
    </location>
</feature>
<feature type="chain" id="PRO_5013118632" evidence="2">
    <location>
        <begin position="36"/>
        <end position="243"/>
    </location>
</feature>
<dbReference type="EMBL" id="DF237012">
    <property type="protein sequence ID" value="GAQ80822.1"/>
    <property type="molecule type" value="Genomic_DNA"/>
</dbReference>
<keyword evidence="2" id="KW-0732">Signal</keyword>
<evidence type="ECO:0000313" key="4">
    <source>
        <dbReference type="Proteomes" id="UP000054558"/>
    </source>
</evidence>
<keyword evidence="4" id="KW-1185">Reference proteome</keyword>
<organism evidence="3 4">
    <name type="scientific">Klebsormidium nitens</name>
    <name type="common">Green alga</name>
    <name type="synonym">Ulothrix nitens</name>
    <dbReference type="NCBI Taxonomy" id="105231"/>
    <lineage>
        <taxon>Eukaryota</taxon>
        <taxon>Viridiplantae</taxon>
        <taxon>Streptophyta</taxon>
        <taxon>Klebsormidiophyceae</taxon>
        <taxon>Klebsormidiales</taxon>
        <taxon>Klebsormidiaceae</taxon>
        <taxon>Klebsormidium</taxon>
    </lineage>
</organism>
<reference evidence="3 4" key="1">
    <citation type="journal article" date="2014" name="Nat. Commun.">
        <title>Klebsormidium flaccidum genome reveals primary factors for plant terrestrial adaptation.</title>
        <authorList>
            <person name="Hori K."/>
            <person name="Maruyama F."/>
            <person name="Fujisawa T."/>
            <person name="Togashi T."/>
            <person name="Yamamoto N."/>
            <person name="Seo M."/>
            <person name="Sato S."/>
            <person name="Yamada T."/>
            <person name="Mori H."/>
            <person name="Tajima N."/>
            <person name="Moriyama T."/>
            <person name="Ikeuchi M."/>
            <person name="Watanabe M."/>
            <person name="Wada H."/>
            <person name="Kobayashi K."/>
            <person name="Saito M."/>
            <person name="Masuda T."/>
            <person name="Sasaki-Sekimoto Y."/>
            <person name="Mashiguchi K."/>
            <person name="Awai K."/>
            <person name="Shimojima M."/>
            <person name="Masuda S."/>
            <person name="Iwai M."/>
            <person name="Nobusawa T."/>
            <person name="Narise T."/>
            <person name="Kondo S."/>
            <person name="Saito H."/>
            <person name="Sato R."/>
            <person name="Murakawa M."/>
            <person name="Ihara Y."/>
            <person name="Oshima-Yamada Y."/>
            <person name="Ohtaka K."/>
            <person name="Satoh M."/>
            <person name="Sonobe K."/>
            <person name="Ishii M."/>
            <person name="Ohtani R."/>
            <person name="Kanamori-Sato M."/>
            <person name="Honoki R."/>
            <person name="Miyazaki D."/>
            <person name="Mochizuki H."/>
            <person name="Umetsu J."/>
            <person name="Higashi K."/>
            <person name="Shibata D."/>
            <person name="Kamiya Y."/>
            <person name="Sato N."/>
            <person name="Nakamura Y."/>
            <person name="Tabata S."/>
            <person name="Ida S."/>
            <person name="Kurokawa K."/>
            <person name="Ohta H."/>
        </authorList>
    </citation>
    <scope>NUCLEOTIDE SEQUENCE [LARGE SCALE GENOMIC DNA]</scope>
    <source>
        <strain evidence="3 4">NIES-2285</strain>
    </source>
</reference>